<keyword evidence="1" id="KW-1133">Transmembrane helix</keyword>
<keyword evidence="1" id="KW-0812">Transmembrane</keyword>
<feature type="transmembrane region" description="Helical" evidence="1">
    <location>
        <begin position="7"/>
        <end position="28"/>
    </location>
</feature>
<dbReference type="Pfam" id="PF13304">
    <property type="entry name" value="AAA_21"/>
    <property type="match status" value="1"/>
</dbReference>
<dbReference type="AlphaFoldDB" id="A0A8S3RI37"/>
<feature type="domain" description="ATPase AAA-type core" evidence="2">
    <location>
        <begin position="116"/>
        <end position="226"/>
    </location>
</feature>
<evidence type="ECO:0000256" key="1">
    <source>
        <dbReference type="SAM" id="Phobius"/>
    </source>
</evidence>
<gene>
    <name evidence="3" type="ORF">MEDL_22550</name>
</gene>
<sequence>MELDVRNCLINSIIVFLAIVPVVVSGVLQTRDWKSINRTGIHTELKRAKKQFIWYLFQRPLFEKRGINPIQTSNQIRIKDVYNRYKSANDLAYVIKTHLDDLRRDSSEVQDKDIESEYFRCMTEPKSYTFELKNEDGTSICPLENMQIVVRSKMNGNPFSILKTPEGILEAKVMSISLSKRDTTTLLIEEPGRGMHPSMLDCLRDLVLYDVNTKQKKTVILTTHNQRFICPWTFEKMFYFYSSESGSEVISLEHALSDKKLKSKEYLCSDQISPIFFSKRVIMVEGPDDMRFLATLKNILLTDEFRIRKICEEKSENENKLKQFLRSLHIISMGGNDYAKQIEPLCTALQLTDRRLRYYLLDSDALLTIKALINLDKMNIGDPQLEILENNGIFVWFAYMKTIEDMFDKLFISDNLKGESRIDGLKKKRKVDTLDEDSITEKLQKELKKYGRIEEALKCFYKAHDEKHHRTNNSCEIVNCDGMEKFLKLKHLDTKKDKIWNSNDLTDTDMRDIVKRIIDVSMKYGDACKYKEIDFPCPFKRLLEFLINHAERSYQQTC</sequence>
<evidence type="ECO:0000313" key="4">
    <source>
        <dbReference type="Proteomes" id="UP000683360"/>
    </source>
</evidence>
<dbReference type="GO" id="GO:0016887">
    <property type="term" value="F:ATP hydrolysis activity"/>
    <property type="evidence" value="ECO:0007669"/>
    <property type="project" value="InterPro"/>
</dbReference>
<dbReference type="Proteomes" id="UP000683360">
    <property type="component" value="Unassembled WGS sequence"/>
</dbReference>
<evidence type="ECO:0000259" key="2">
    <source>
        <dbReference type="Pfam" id="PF13304"/>
    </source>
</evidence>
<protein>
    <recommendedName>
        <fullName evidence="2">ATPase AAA-type core domain-containing protein</fullName>
    </recommendedName>
</protein>
<evidence type="ECO:0000313" key="3">
    <source>
        <dbReference type="EMBL" id="CAG2208331.1"/>
    </source>
</evidence>
<proteinExistence type="predicted"/>
<comment type="caution">
    <text evidence="3">The sequence shown here is derived from an EMBL/GenBank/DDBJ whole genome shotgun (WGS) entry which is preliminary data.</text>
</comment>
<accession>A0A8S3RI37</accession>
<reference evidence="3" key="1">
    <citation type="submission" date="2021-03" db="EMBL/GenBank/DDBJ databases">
        <authorList>
            <person name="Bekaert M."/>
        </authorList>
    </citation>
    <scope>NUCLEOTIDE SEQUENCE</scope>
</reference>
<keyword evidence="4" id="KW-1185">Reference proteome</keyword>
<dbReference type="GO" id="GO:0005524">
    <property type="term" value="F:ATP binding"/>
    <property type="evidence" value="ECO:0007669"/>
    <property type="project" value="InterPro"/>
</dbReference>
<organism evidence="3 4">
    <name type="scientific">Mytilus edulis</name>
    <name type="common">Blue mussel</name>
    <dbReference type="NCBI Taxonomy" id="6550"/>
    <lineage>
        <taxon>Eukaryota</taxon>
        <taxon>Metazoa</taxon>
        <taxon>Spiralia</taxon>
        <taxon>Lophotrochozoa</taxon>
        <taxon>Mollusca</taxon>
        <taxon>Bivalvia</taxon>
        <taxon>Autobranchia</taxon>
        <taxon>Pteriomorphia</taxon>
        <taxon>Mytilida</taxon>
        <taxon>Mytiloidea</taxon>
        <taxon>Mytilidae</taxon>
        <taxon>Mytilinae</taxon>
        <taxon>Mytilus</taxon>
    </lineage>
</organism>
<name>A0A8S3RI37_MYTED</name>
<dbReference type="OrthoDB" id="6104190at2759"/>
<dbReference type="InterPro" id="IPR003959">
    <property type="entry name" value="ATPase_AAA_core"/>
</dbReference>
<dbReference type="EMBL" id="CAJPWZ010001105">
    <property type="protein sequence ID" value="CAG2208331.1"/>
    <property type="molecule type" value="Genomic_DNA"/>
</dbReference>
<keyword evidence="1" id="KW-0472">Membrane</keyword>